<dbReference type="Proteomes" id="UP000604046">
    <property type="component" value="Unassembled WGS sequence"/>
</dbReference>
<feature type="region of interest" description="Disordered" evidence="1">
    <location>
        <begin position="55"/>
        <end position="113"/>
    </location>
</feature>
<evidence type="ECO:0008006" key="4">
    <source>
        <dbReference type="Google" id="ProtNLM"/>
    </source>
</evidence>
<dbReference type="GO" id="GO:0008017">
    <property type="term" value="F:microtubule binding"/>
    <property type="evidence" value="ECO:0007669"/>
    <property type="project" value="InterPro"/>
</dbReference>
<sequence>MEVQRSTVEASGSSRHWTYTYSVPLWQANKAKLQDVSEPACQAALEMSTPLACADSITSEDPSPVRPSLEPSAGPWDEGRNVLEKREGGELETLKDQTERALEASKKGTHRSEDLARQLHQLQEDLGSSLRERNQLHEAVERLTVQFREDVFSQSQRHVELEGLLEDRNNEIKLLMYRLQELSSRYVPVKADATDMVLSRWINGYRPAVPFFRLAQGLYLFGRRQVVCKISNDKPVFRIGGGFIGFEKFLEQFAAEELERLLTYELDEKTGEPKFLLVRPAPLRISKGPPPKFSEMKTSCGRRGSSWRSLALWRH</sequence>
<keyword evidence="3" id="KW-1185">Reference proteome</keyword>
<dbReference type="EMBL" id="CAJNDS010002724">
    <property type="protein sequence ID" value="CAE7574402.1"/>
    <property type="molecule type" value="Genomic_DNA"/>
</dbReference>
<protein>
    <recommendedName>
        <fullName evidence="4">GAR domain-containing protein</fullName>
    </recommendedName>
</protein>
<dbReference type="AlphaFoldDB" id="A0A812UK92"/>
<dbReference type="OrthoDB" id="443133at2759"/>
<evidence type="ECO:0000313" key="3">
    <source>
        <dbReference type="Proteomes" id="UP000604046"/>
    </source>
</evidence>
<accession>A0A812UK92</accession>
<evidence type="ECO:0000313" key="2">
    <source>
        <dbReference type="EMBL" id="CAE7574402.1"/>
    </source>
</evidence>
<gene>
    <name evidence="2" type="ORF">SNAT2548_LOCUS32767</name>
</gene>
<dbReference type="SUPFAM" id="SSF143575">
    <property type="entry name" value="GAS2 domain-like"/>
    <property type="match status" value="1"/>
</dbReference>
<dbReference type="InterPro" id="IPR036534">
    <property type="entry name" value="GAR_dom_sf"/>
</dbReference>
<reference evidence="2" key="1">
    <citation type="submission" date="2021-02" db="EMBL/GenBank/DDBJ databases">
        <authorList>
            <person name="Dougan E. K."/>
            <person name="Rhodes N."/>
            <person name="Thang M."/>
            <person name="Chan C."/>
        </authorList>
    </citation>
    <scope>NUCLEOTIDE SEQUENCE</scope>
</reference>
<evidence type="ECO:0000256" key="1">
    <source>
        <dbReference type="SAM" id="MobiDB-lite"/>
    </source>
</evidence>
<comment type="caution">
    <text evidence="2">The sequence shown here is derived from an EMBL/GenBank/DDBJ whole genome shotgun (WGS) entry which is preliminary data.</text>
</comment>
<name>A0A812UK92_9DINO</name>
<proteinExistence type="predicted"/>
<feature type="compositionally biased region" description="Basic and acidic residues" evidence="1">
    <location>
        <begin position="77"/>
        <end position="113"/>
    </location>
</feature>
<organism evidence="2 3">
    <name type="scientific">Symbiodinium natans</name>
    <dbReference type="NCBI Taxonomy" id="878477"/>
    <lineage>
        <taxon>Eukaryota</taxon>
        <taxon>Sar</taxon>
        <taxon>Alveolata</taxon>
        <taxon>Dinophyceae</taxon>
        <taxon>Suessiales</taxon>
        <taxon>Symbiodiniaceae</taxon>
        <taxon>Symbiodinium</taxon>
    </lineage>
</organism>